<gene>
    <name evidence="3" type="ORF">HFZ78_23685</name>
</gene>
<dbReference type="Pfam" id="PF08401">
    <property type="entry name" value="ArdcN"/>
    <property type="match status" value="1"/>
</dbReference>
<dbReference type="EMBL" id="CP051128">
    <property type="protein sequence ID" value="QIZ09330.1"/>
    <property type="molecule type" value="Genomic_DNA"/>
</dbReference>
<dbReference type="Pfam" id="PF18818">
    <property type="entry name" value="MPTase-PolyVal"/>
    <property type="match status" value="1"/>
</dbReference>
<protein>
    <submittedName>
        <fullName evidence="3">DUF1738 domain-containing protein</fullName>
    </submittedName>
</protein>
<evidence type="ECO:0000313" key="3">
    <source>
        <dbReference type="EMBL" id="QIZ09330.1"/>
    </source>
</evidence>
<dbReference type="AlphaFoldDB" id="A0A6H1P6W2"/>
<dbReference type="InterPro" id="IPR013610">
    <property type="entry name" value="ArdC_N"/>
</dbReference>
<reference evidence="3 4" key="1">
    <citation type="submission" date="2020-04" db="EMBL/GenBank/DDBJ databases">
        <title>Genome-Wide Identification of 5-Methylcytosine Sites in Bacterial Genomes By High-Throughput Sequencing of MspJI Restriction Fragments.</title>
        <authorList>
            <person name="Wu V."/>
        </authorList>
    </citation>
    <scope>NUCLEOTIDE SEQUENCE [LARGE SCALE GENOMIC DNA]</scope>
    <source>
        <strain evidence="3 4">S2</strain>
    </source>
</reference>
<proteinExistence type="predicted"/>
<accession>A0A6H1P6W2</accession>
<evidence type="ECO:0000313" key="4">
    <source>
        <dbReference type="Proteomes" id="UP000501868"/>
    </source>
</evidence>
<reference evidence="3 4" key="2">
    <citation type="submission" date="2020-04" db="EMBL/GenBank/DDBJ databases">
        <authorList>
            <person name="Fomenkov A."/>
            <person name="Anton B.P."/>
            <person name="Roberts R.J."/>
        </authorList>
    </citation>
    <scope>NUCLEOTIDE SEQUENCE [LARGE SCALE GENOMIC DNA]</scope>
    <source>
        <strain evidence="3 4">S2</strain>
    </source>
</reference>
<dbReference type="InterPro" id="IPR017113">
    <property type="entry name" value="Antirestriction_ArdC"/>
</dbReference>
<evidence type="ECO:0000259" key="1">
    <source>
        <dbReference type="Pfam" id="PF08401"/>
    </source>
</evidence>
<dbReference type="GO" id="GO:0003697">
    <property type="term" value="F:single-stranded DNA binding"/>
    <property type="evidence" value="ECO:0007669"/>
    <property type="project" value="InterPro"/>
</dbReference>
<feature type="domain" description="N-terminal" evidence="1">
    <location>
        <begin position="3"/>
        <end position="104"/>
    </location>
</feature>
<dbReference type="Proteomes" id="UP000501868">
    <property type="component" value="Chromosome"/>
</dbReference>
<name>A0A6H1P6W2_PRIMG</name>
<sequence length="283" mass="32444">MTKSVYEIITEKIIGKLEKGVVPWRQPWTNSNAVNWKTQKPYRGINIFLVEPGEYASKKQILDTGGRIKKEELKNSHIIVYWLWKEKEDEETGEKKTFAKPFYYRVWEINKQCTGLESKRSNETFEHGPIEKAEEIFKGYINSPDYTFQSGKAVYFPTWDRINCPPIKDFKVPEEFYCTLFHEMAHSTGHQSRLARPGIMTEGVAFGDEIYSKEELVAEMGAAMLCGVAGIDNSTLENSASYIDSWLRALKKESRLVLQAAAQAQKAADYILGETKEQSIDEN</sequence>
<evidence type="ECO:0000259" key="2">
    <source>
        <dbReference type="Pfam" id="PF18818"/>
    </source>
</evidence>
<organism evidence="3 4">
    <name type="scientific">Priestia megaterium</name>
    <name type="common">Bacillus megaterium</name>
    <dbReference type="NCBI Taxonomy" id="1404"/>
    <lineage>
        <taxon>Bacteria</taxon>
        <taxon>Bacillati</taxon>
        <taxon>Bacillota</taxon>
        <taxon>Bacilli</taxon>
        <taxon>Bacillales</taxon>
        <taxon>Bacillaceae</taxon>
        <taxon>Priestia</taxon>
    </lineage>
</organism>
<dbReference type="InterPro" id="IPR041459">
    <property type="entry name" value="MPTase-PolyVal"/>
</dbReference>
<feature type="domain" description="Polyvalent protein metallopeptidase" evidence="2">
    <location>
        <begin position="147"/>
        <end position="263"/>
    </location>
</feature>
<dbReference type="PIRSF" id="PIRSF037112">
    <property type="entry name" value="Antirestriction_ArdC"/>
    <property type="match status" value="1"/>
</dbReference>